<dbReference type="PANTHER" id="PTHR42928">
    <property type="entry name" value="TRICARBOXYLATE-BINDING PROTEIN"/>
    <property type="match status" value="1"/>
</dbReference>
<dbReference type="Gene3D" id="3.40.190.10">
    <property type="entry name" value="Periplasmic binding protein-like II"/>
    <property type="match status" value="1"/>
</dbReference>
<feature type="chain" id="PRO_5047393205" evidence="2">
    <location>
        <begin position="29"/>
        <end position="328"/>
    </location>
</feature>
<dbReference type="EMBL" id="CP154792">
    <property type="protein sequence ID" value="XAN19699.1"/>
    <property type="molecule type" value="Genomic_DNA"/>
</dbReference>
<dbReference type="Gene3D" id="3.40.190.150">
    <property type="entry name" value="Bordetella uptake gene, domain 1"/>
    <property type="match status" value="1"/>
</dbReference>
<gene>
    <name evidence="3" type="ORF">AAIK43_17040</name>
</gene>
<dbReference type="Proteomes" id="UP001446337">
    <property type="component" value="Chromosome"/>
</dbReference>
<dbReference type="InterPro" id="IPR005064">
    <property type="entry name" value="BUG"/>
</dbReference>
<evidence type="ECO:0000313" key="4">
    <source>
        <dbReference type="Proteomes" id="UP001446337"/>
    </source>
</evidence>
<evidence type="ECO:0000256" key="1">
    <source>
        <dbReference type="ARBA" id="ARBA00006987"/>
    </source>
</evidence>
<keyword evidence="4" id="KW-1185">Reference proteome</keyword>
<comment type="similarity">
    <text evidence="1">Belongs to the UPF0065 (bug) family.</text>
</comment>
<keyword evidence="2" id="KW-0732">Signal</keyword>
<dbReference type="PIRSF" id="PIRSF017082">
    <property type="entry name" value="YflP"/>
    <property type="match status" value="1"/>
</dbReference>
<dbReference type="PANTHER" id="PTHR42928:SF5">
    <property type="entry name" value="BLR1237 PROTEIN"/>
    <property type="match status" value="1"/>
</dbReference>
<accession>A0ABZ3GCY5</accession>
<dbReference type="InterPro" id="IPR042100">
    <property type="entry name" value="Bug_dom1"/>
</dbReference>
<evidence type="ECO:0000256" key="2">
    <source>
        <dbReference type="SAM" id="SignalP"/>
    </source>
</evidence>
<proteinExistence type="inferred from homology"/>
<feature type="signal peptide" evidence="2">
    <location>
        <begin position="1"/>
        <end position="28"/>
    </location>
</feature>
<dbReference type="RefSeq" id="WP_343499702.1">
    <property type="nucleotide sequence ID" value="NZ_CP154792.1"/>
</dbReference>
<organism evidence="3 4">
    <name type="scientific">Achromobacter denitrificans</name>
    <name type="common">Alcaligenes denitrificans</name>
    <dbReference type="NCBI Taxonomy" id="32002"/>
    <lineage>
        <taxon>Bacteria</taxon>
        <taxon>Pseudomonadati</taxon>
        <taxon>Pseudomonadota</taxon>
        <taxon>Betaproteobacteria</taxon>
        <taxon>Burkholderiales</taxon>
        <taxon>Alcaligenaceae</taxon>
        <taxon>Achromobacter</taxon>
    </lineage>
</organism>
<sequence>MASTMASRLRRALAASLAFGIMSGAALAADTYPSKPINFLIGYKGVSEVFSRVIAEKLQQELGQPVIVMPHPGASGGIAAGMLARAAPDGYTVGMVISNLATNSILQKDLEYDPIKSFEPISMMGTVPIVMAINPKAAGGIADFKTFVADAKAHPDKYAFGQAGALGMTHLTGELLKRDAHIKMISVSYRGGGAALVDLMGGQIAAQFPTVTLIGPHYQSKDPRVKVVAISARERSPVMPDVPTLTELGYPGIVVSEWYALMAPAGTPKPIVDRLNAALRKVLDQPDVKDKILGMDVAGSDPQAVTQLIRSEIERWSALIHEVGLKLE</sequence>
<protein>
    <submittedName>
        <fullName evidence="3">Tripartite tricarboxylate transporter substrate-binding protein</fullName>
    </submittedName>
</protein>
<name>A0ABZ3GCY5_ACHDE</name>
<evidence type="ECO:0000313" key="3">
    <source>
        <dbReference type="EMBL" id="XAN19699.1"/>
    </source>
</evidence>
<dbReference type="Pfam" id="PF03401">
    <property type="entry name" value="TctC"/>
    <property type="match status" value="1"/>
</dbReference>
<reference evidence="3 4" key="1">
    <citation type="submission" date="2024-05" db="EMBL/GenBank/DDBJ databases">
        <title>Achromobacter denitrificans. BP1, complete genome.</title>
        <authorList>
            <person name="Zhang B."/>
        </authorList>
    </citation>
    <scope>NUCLEOTIDE SEQUENCE [LARGE SCALE GENOMIC DNA]</scope>
    <source>
        <strain evidence="3 4">BP1</strain>
    </source>
</reference>